<feature type="transmembrane region" description="Helical" evidence="16">
    <location>
        <begin position="157"/>
        <end position="175"/>
    </location>
</feature>
<dbReference type="GO" id="GO:0015648">
    <property type="term" value="F:lipid-linked peptidoglycan transporter activity"/>
    <property type="evidence" value="ECO:0007669"/>
    <property type="project" value="TreeGrafter"/>
</dbReference>
<dbReference type="GO" id="GO:0005886">
    <property type="term" value="C:plasma membrane"/>
    <property type="evidence" value="ECO:0007669"/>
    <property type="project" value="UniProtKB-SubCell"/>
</dbReference>
<dbReference type="Pfam" id="PF01098">
    <property type="entry name" value="FTSW_RODA_SPOVE"/>
    <property type="match status" value="1"/>
</dbReference>
<evidence type="ECO:0000256" key="3">
    <source>
        <dbReference type="ARBA" id="ARBA00022475"/>
    </source>
</evidence>
<keyword evidence="4 16" id="KW-0132">Cell division</keyword>
<dbReference type="EMBL" id="UGHS01000004">
    <property type="protein sequence ID" value="STO93424.1"/>
    <property type="molecule type" value="Genomic_DNA"/>
</dbReference>
<comment type="pathway">
    <text evidence="2 16">Cell wall biogenesis; peptidoglycan biosynthesis.</text>
</comment>
<keyword evidence="11 16" id="KW-0472">Membrane</keyword>
<evidence type="ECO:0000313" key="18">
    <source>
        <dbReference type="Proteomes" id="UP000255264"/>
    </source>
</evidence>
<keyword evidence="8 16" id="KW-0133">Cell shape</keyword>
<name>A0A377IYT6_9PAST</name>
<keyword evidence="18" id="KW-1185">Reference proteome</keyword>
<keyword evidence="12 16" id="KW-0131">Cell cycle</keyword>
<dbReference type="EC" id="2.4.99.28" evidence="16"/>
<dbReference type="AlphaFoldDB" id="A0A377IYT6"/>
<sequence>MMEFITQLKQSYDRWMRITPQGLLYDRALWWLFVILLMIGLIAVTSASMPYSSRLYNDPFYFAKRDAVYVLLSLATCYITLRFPSAKWEKMHAAIFWIAVIMLILVLVIGTSVNGAKRWISLGILNFQPAEFAKLALTCFLASYFTRRYDEVRGRKFSAIKPFIVMGVMGIFLLVQPDMGSTVVLFVITFGMLFIVGAHFLQFLFLIATGGILGLWLVVSASYRLKRFTGFLEPFKDPYGTGFQLTNSLMAFGRGEISGEGLGNSIQKLEYLPEAHTDFIMAIIGEEFGFIGIVIVVILLGLLIFRALKIGRESLMLEQRFRGFFALGISFWIFFQGFVNLGMALGMLPTKGLTFPLVSYGGSSIIIMSATVGILLRIDHENRLQRGGQARLRDD</sequence>
<evidence type="ECO:0000256" key="14">
    <source>
        <dbReference type="ARBA" id="ARBA00038053"/>
    </source>
</evidence>
<dbReference type="GO" id="GO:0071555">
    <property type="term" value="P:cell wall organization"/>
    <property type="evidence" value="ECO:0007669"/>
    <property type="project" value="UniProtKB-KW"/>
</dbReference>
<evidence type="ECO:0000256" key="8">
    <source>
        <dbReference type="ARBA" id="ARBA00022960"/>
    </source>
</evidence>
<comment type="catalytic activity">
    <reaction evidence="15 16">
        <text>[GlcNAc-(1-&gt;4)-Mur2Ac(oyl-L-Ala-gamma-D-Glu-L-Lys-D-Ala-D-Ala)](n)-di-trans,octa-cis-undecaprenyl diphosphate + beta-D-GlcNAc-(1-&gt;4)-Mur2Ac(oyl-L-Ala-gamma-D-Glu-L-Lys-D-Ala-D-Ala)-di-trans,octa-cis-undecaprenyl diphosphate = [GlcNAc-(1-&gt;4)-Mur2Ac(oyl-L-Ala-gamma-D-Glu-L-Lys-D-Ala-D-Ala)](n+1)-di-trans,octa-cis-undecaprenyl diphosphate + di-trans,octa-cis-undecaprenyl diphosphate + H(+)</text>
        <dbReference type="Rhea" id="RHEA:23708"/>
        <dbReference type="Rhea" id="RHEA-COMP:9602"/>
        <dbReference type="Rhea" id="RHEA-COMP:9603"/>
        <dbReference type="ChEBI" id="CHEBI:15378"/>
        <dbReference type="ChEBI" id="CHEBI:58405"/>
        <dbReference type="ChEBI" id="CHEBI:60033"/>
        <dbReference type="ChEBI" id="CHEBI:78435"/>
        <dbReference type="EC" id="2.4.99.28"/>
    </reaction>
</comment>
<organism evidence="17 18">
    <name type="scientific">Haemophilus pittmaniae</name>
    <dbReference type="NCBI Taxonomy" id="249188"/>
    <lineage>
        <taxon>Bacteria</taxon>
        <taxon>Pseudomonadati</taxon>
        <taxon>Pseudomonadota</taxon>
        <taxon>Gammaproteobacteria</taxon>
        <taxon>Pasteurellales</taxon>
        <taxon>Pasteurellaceae</taxon>
        <taxon>Haemophilus</taxon>
    </lineage>
</organism>
<accession>A0A377IYT6</accession>
<comment type="function">
    <text evidence="16">Peptidoglycan polymerase that is essential for cell division.</text>
</comment>
<evidence type="ECO:0000256" key="2">
    <source>
        <dbReference type="ARBA" id="ARBA00004752"/>
    </source>
</evidence>
<keyword evidence="3 16" id="KW-1003">Cell membrane</keyword>
<dbReference type="GO" id="GO:0032153">
    <property type="term" value="C:cell division site"/>
    <property type="evidence" value="ECO:0007669"/>
    <property type="project" value="UniProtKB-UniRule"/>
</dbReference>
<evidence type="ECO:0000256" key="1">
    <source>
        <dbReference type="ARBA" id="ARBA00004651"/>
    </source>
</evidence>
<evidence type="ECO:0000256" key="5">
    <source>
        <dbReference type="ARBA" id="ARBA00022676"/>
    </source>
</evidence>
<proteinExistence type="inferred from homology"/>
<evidence type="ECO:0000256" key="16">
    <source>
        <dbReference type="HAMAP-Rule" id="MF_00913"/>
    </source>
</evidence>
<evidence type="ECO:0000256" key="13">
    <source>
        <dbReference type="ARBA" id="ARBA00023316"/>
    </source>
</evidence>
<keyword evidence="13 16" id="KW-0961">Cell wall biogenesis/degradation</keyword>
<feature type="transmembrane region" description="Helical" evidence="16">
    <location>
        <begin position="279"/>
        <end position="304"/>
    </location>
</feature>
<dbReference type="PANTHER" id="PTHR30474:SF2">
    <property type="entry name" value="PEPTIDOGLYCAN GLYCOSYLTRANSFERASE FTSW-RELATED"/>
    <property type="match status" value="1"/>
</dbReference>
<dbReference type="PROSITE" id="PS00428">
    <property type="entry name" value="FTSW_RODA_SPOVE"/>
    <property type="match status" value="1"/>
</dbReference>
<dbReference type="GO" id="GO:0008360">
    <property type="term" value="P:regulation of cell shape"/>
    <property type="evidence" value="ECO:0007669"/>
    <property type="project" value="UniProtKB-KW"/>
</dbReference>
<dbReference type="HAMAP" id="MF_00913">
    <property type="entry name" value="PGT_FtsW_proteobact"/>
    <property type="match status" value="1"/>
</dbReference>
<evidence type="ECO:0000256" key="15">
    <source>
        <dbReference type="ARBA" id="ARBA00049902"/>
    </source>
</evidence>
<evidence type="ECO:0000256" key="4">
    <source>
        <dbReference type="ARBA" id="ARBA00022618"/>
    </source>
</evidence>
<keyword evidence="7 16" id="KW-0812">Transmembrane</keyword>
<evidence type="ECO:0000313" key="17">
    <source>
        <dbReference type="EMBL" id="STO93424.1"/>
    </source>
</evidence>
<feature type="transmembrane region" description="Helical" evidence="16">
    <location>
        <begin position="119"/>
        <end position="145"/>
    </location>
</feature>
<dbReference type="InterPro" id="IPR001182">
    <property type="entry name" value="FtsW/RodA"/>
</dbReference>
<feature type="transmembrane region" description="Helical" evidence="16">
    <location>
        <begin position="95"/>
        <end position="113"/>
    </location>
</feature>
<dbReference type="Proteomes" id="UP000255264">
    <property type="component" value="Unassembled WGS sequence"/>
</dbReference>
<keyword evidence="5 16" id="KW-0328">Glycosyltransferase</keyword>
<dbReference type="PANTHER" id="PTHR30474">
    <property type="entry name" value="CELL CYCLE PROTEIN"/>
    <property type="match status" value="1"/>
</dbReference>
<evidence type="ECO:0000256" key="7">
    <source>
        <dbReference type="ARBA" id="ARBA00022692"/>
    </source>
</evidence>
<dbReference type="UniPathway" id="UPA00219"/>
<keyword evidence="10 16" id="KW-1133">Transmembrane helix</keyword>
<feature type="transmembrane region" description="Helical" evidence="16">
    <location>
        <begin position="67"/>
        <end position="83"/>
    </location>
</feature>
<keyword evidence="9 16" id="KW-0573">Peptidoglycan synthesis</keyword>
<feature type="transmembrane region" description="Helical" evidence="16">
    <location>
        <begin position="324"/>
        <end position="345"/>
    </location>
</feature>
<gene>
    <name evidence="16 17" type="primary">ftsW</name>
    <name evidence="17" type="ORF">NCTC13335_01296</name>
</gene>
<feature type="transmembrane region" description="Helical" evidence="16">
    <location>
        <begin position="28"/>
        <end position="47"/>
    </location>
</feature>
<evidence type="ECO:0000256" key="12">
    <source>
        <dbReference type="ARBA" id="ARBA00023306"/>
    </source>
</evidence>
<evidence type="ECO:0000256" key="10">
    <source>
        <dbReference type="ARBA" id="ARBA00022989"/>
    </source>
</evidence>
<dbReference type="InterPro" id="IPR013437">
    <property type="entry name" value="FtsW"/>
</dbReference>
<keyword evidence="6 16" id="KW-0808">Transferase</keyword>
<comment type="subcellular location">
    <subcellularLocation>
        <location evidence="16">Cell inner membrane</location>
        <topology evidence="16">Multi-pass membrane protein</topology>
    </subcellularLocation>
    <subcellularLocation>
        <location evidence="1">Cell membrane</location>
        <topology evidence="1">Multi-pass membrane protein</topology>
    </subcellularLocation>
    <text evidence="16">Localizes to the division septum.</text>
</comment>
<dbReference type="GO" id="GO:0008955">
    <property type="term" value="F:peptidoglycan glycosyltransferase activity"/>
    <property type="evidence" value="ECO:0007669"/>
    <property type="project" value="UniProtKB-UniRule"/>
</dbReference>
<dbReference type="NCBIfam" id="TIGR02614">
    <property type="entry name" value="ftsW"/>
    <property type="match status" value="1"/>
</dbReference>
<comment type="similarity">
    <text evidence="14 16">Belongs to the SEDS family. FtsW subfamily.</text>
</comment>
<reference evidence="17 18" key="1">
    <citation type="submission" date="2018-06" db="EMBL/GenBank/DDBJ databases">
        <authorList>
            <consortium name="Pathogen Informatics"/>
            <person name="Doyle S."/>
        </authorList>
    </citation>
    <scope>NUCLEOTIDE SEQUENCE [LARGE SCALE GENOMIC DNA]</scope>
    <source>
        <strain evidence="17 18">NCTC13335</strain>
    </source>
</reference>
<dbReference type="InterPro" id="IPR018365">
    <property type="entry name" value="Cell_cycle_FtsW-rel_CS"/>
</dbReference>
<dbReference type="GO" id="GO:0043093">
    <property type="term" value="P:FtsZ-dependent cytokinesis"/>
    <property type="evidence" value="ECO:0007669"/>
    <property type="project" value="UniProtKB-UniRule"/>
</dbReference>
<evidence type="ECO:0000256" key="9">
    <source>
        <dbReference type="ARBA" id="ARBA00022984"/>
    </source>
</evidence>
<feature type="transmembrane region" description="Helical" evidence="16">
    <location>
        <begin position="357"/>
        <end position="376"/>
    </location>
</feature>
<protein>
    <recommendedName>
        <fullName evidence="16">Probable peptidoglycan glycosyltransferase FtsW</fullName>
        <shortName evidence="16">PGT</shortName>
        <ecNumber evidence="16">2.4.99.28</ecNumber>
    </recommendedName>
    <alternativeName>
        <fullName evidence="16">Cell division protein FtsW</fullName>
    </alternativeName>
    <alternativeName>
        <fullName evidence="16">Cell wall polymerase</fullName>
    </alternativeName>
    <alternativeName>
        <fullName evidence="16">Peptidoglycan polymerase</fullName>
        <shortName evidence="16">PG polymerase</shortName>
    </alternativeName>
</protein>
<feature type="transmembrane region" description="Helical" evidence="16">
    <location>
        <begin position="181"/>
        <end position="198"/>
    </location>
</feature>
<evidence type="ECO:0000256" key="6">
    <source>
        <dbReference type="ARBA" id="ARBA00022679"/>
    </source>
</evidence>
<feature type="transmembrane region" description="Helical" evidence="16">
    <location>
        <begin position="203"/>
        <end position="223"/>
    </location>
</feature>
<evidence type="ECO:0000256" key="11">
    <source>
        <dbReference type="ARBA" id="ARBA00023136"/>
    </source>
</evidence>
<keyword evidence="16" id="KW-0997">Cell inner membrane</keyword>
<dbReference type="GO" id="GO:0009252">
    <property type="term" value="P:peptidoglycan biosynthetic process"/>
    <property type="evidence" value="ECO:0007669"/>
    <property type="project" value="UniProtKB-UniRule"/>
</dbReference>